<dbReference type="Proteomes" id="UP000273626">
    <property type="component" value="Unassembled WGS sequence"/>
</dbReference>
<dbReference type="Gene3D" id="3.40.50.300">
    <property type="entry name" value="P-loop containing nucleotide triphosphate hydrolases"/>
    <property type="match status" value="1"/>
</dbReference>
<name>A0AAE6TT94_PARPN</name>
<keyword evidence="3" id="KW-1185">Reference proteome</keyword>
<reference evidence="2 3" key="1">
    <citation type="submission" date="2018-10" db="EMBL/GenBank/DDBJ databases">
        <title>Genomic Encyclopedia of Archaeal and Bacterial Type Strains, Phase II (KMG-II): from individual species to whole genera.</title>
        <authorList>
            <person name="Goeker M."/>
        </authorList>
    </citation>
    <scope>NUCLEOTIDE SEQUENCE [LARGE SCALE GENOMIC DNA]</scope>
    <source>
        <strain evidence="3">ATCC 35512 / DSM 2944 / CIP 106514 / LMD 82.5 / NBRC 102493 / NCCB 82005 / GB17</strain>
        <strain evidence="2">DSM 2944</strain>
    </source>
</reference>
<dbReference type="EMBL" id="RBLI01000003">
    <property type="protein sequence ID" value="RKS43234.1"/>
    <property type="molecule type" value="Genomic_DNA"/>
</dbReference>
<dbReference type="KEGG" id="ppan:ESD82_08095"/>
<protein>
    <submittedName>
        <fullName evidence="1 2">Sulfotransferase</fullName>
    </submittedName>
</protein>
<proteinExistence type="predicted"/>
<evidence type="ECO:0000313" key="4">
    <source>
        <dbReference type="Proteomes" id="UP000326453"/>
    </source>
</evidence>
<evidence type="ECO:0000313" key="2">
    <source>
        <dbReference type="EMBL" id="RKS43234.1"/>
    </source>
</evidence>
<evidence type="ECO:0000313" key="3">
    <source>
        <dbReference type="Proteomes" id="UP000273626"/>
    </source>
</evidence>
<keyword evidence="1" id="KW-0614">Plasmid</keyword>
<geneLocation type="plasmid" evidence="4">
    <name>ppan2</name>
</geneLocation>
<dbReference type="Proteomes" id="UP000326453">
    <property type="component" value="Plasmid pPAN2"/>
</dbReference>
<dbReference type="SUPFAM" id="SSF52540">
    <property type="entry name" value="P-loop containing nucleoside triphosphate hydrolases"/>
    <property type="match status" value="1"/>
</dbReference>
<sequence length="248" mass="28632">MDASLYPDLHAPKDGYVFVVTYGRSGSTLMANYLNSFPGYCIRGENNNLIHHLCSAVLCLNEENFIKRRANLEKPFEERSPLMQRTMGTPKDPWYGAELVDRDRFAKTMFDGFVKEILSLPTEVRVAGFKDIKWAHNLARFKNNLDIVAKHFPKTRFIFQTRDVKAVAKSGMWVKRPPQEVEKYIRNADAAFLDYAKDKEFCLHVRYEDMVDGDATFRKLAAFLGEDFCAGTARRILDEKLMHMKQLS</sequence>
<dbReference type="InterPro" id="IPR027417">
    <property type="entry name" value="P-loop_NTPase"/>
</dbReference>
<dbReference type="GeneID" id="51370524"/>
<evidence type="ECO:0000313" key="1">
    <source>
        <dbReference type="EMBL" id="QFG36193.1"/>
    </source>
</evidence>
<dbReference type="AlphaFoldDB" id="A0AAE6TT94"/>
<dbReference type="Pfam" id="PF13469">
    <property type="entry name" value="Sulfotransfer_3"/>
    <property type="match status" value="1"/>
</dbReference>
<reference evidence="1 4" key="2">
    <citation type="submission" date="2019-01" db="EMBL/GenBank/DDBJ databases">
        <title>Complete Genome Sequence and Annotation of the Paracoccus pantotrophus type strain DSM 2944.</title>
        <authorList>
            <person name="Bockwoldt J.A."/>
            <person name="Zimmermann M."/>
            <person name="Tiso T."/>
            <person name="Blank L.M."/>
        </authorList>
    </citation>
    <scope>NUCLEOTIDE SEQUENCE [LARGE SCALE GENOMIC DNA]</scope>
    <source>
        <strain evidence="1 4">DSM 2944</strain>
        <plasmid evidence="1">pPAN2</plasmid>
        <plasmid evidence="4">ppan2</plasmid>
    </source>
</reference>
<gene>
    <name evidence="2" type="ORF">BDE18_4198</name>
    <name evidence="1" type="ORF">ESD82_08095</name>
</gene>
<organism evidence="1 4">
    <name type="scientific">Paracoccus pantotrophus</name>
    <name type="common">Thiosphaera pantotropha</name>
    <dbReference type="NCBI Taxonomy" id="82367"/>
    <lineage>
        <taxon>Bacteria</taxon>
        <taxon>Pseudomonadati</taxon>
        <taxon>Pseudomonadota</taxon>
        <taxon>Alphaproteobacteria</taxon>
        <taxon>Rhodobacterales</taxon>
        <taxon>Paracoccaceae</taxon>
        <taxon>Paracoccus</taxon>
    </lineage>
</organism>
<accession>A0AAE6TT94</accession>
<dbReference type="RefSeq" id="WP_147429382.1">
    <property type="nucleotide sequence ID" value="NZ_CP044425.1"/>
</dbReference>
<geneLocation type="plasmid" evidence="1">
    <name>pPAN2</name>
</geneLocation>
<dbReference type="EMBL" id="CP044425">
    <property type="protein sequence ID" value="QFG36193.1"/>
    <property type="molecule type" value="Genomic_DNA"/>
</dbReference>